<evidence type="ECO:0000313" key="1">
    <source>
        <dbReference type="EMBL" id="KAL3596844.1"/>
    </source>
</evidence>
<keyword evidence="2" id="KW-1185">Reference proteome</keyword>
<sequence length="453" mass="50452">MSSEKPQPAKLAIPWRTRLVLTMISAATDLSRRSNGTINRRLLNLLDFKSSPSPNKPIHSIISSDITVNPTRNLWFRLYTPENSGVDGSDTASLPVVVFFHGGGFSFLSAASSSYDVVCRRFARKFPAIVLSVNYRLTPEHRFPCQYDDGLDVLQFLDNDRVRANRLLPPNADLSKCFLVGDSAGANLAHHVAVRACRAGFQNVKVIGLVSIQPYFGGQERTKSELQLVGYPFVTVERTDWCWRVFLPDGSDRDHYAVNVSGPNAENISDLDFPDTMVIVGGFDPLQDWQRRILGLAPQRPKAIGFEDIKSDSCPGDIKDQFYRYLLLEAERRLELELIIKNKSRFVLAQTSSGNKHALEDVLARACCGPKHVEVGHEEYMATQTLLITDDPFRNADIPTRRKLAHLVKSVKDSGGTARIFSSMHVSGGQLALYSGIAAVLRFPLPDLEHIEV</sequence>
<evidence type="ECO:0000313" key="2">
    <source>
        <dbReference type="Proteomes" id="UP000309997"/>
    </source>
</evidence>
<organism evidence="1 2">
    <name type="scientific">Populus alba</name>
    <name type="common">White poplar</name>
    <dbReference type="NCBI Taxonomy" id="43335"/>
    <lineage>
        <taxon>Eukaryota</taxon>
        <taxon>Viridiplantae</taxon>
        <taxon>Streptophyta</taxon>
        <taxon>Embryophyta</taxon>
        <taxon>Tracheophyta</taxon>
        <taxon>Spermatophyta</taxon>
        <taxon>Magnoliopsida</taxon>
        <taxon>eudicotyledons</taxon>
        <taxon>Gunneridae</taxon>
        <taxon>Pentapetalae</taxon>
        <taxon>rosids</taxon>
        <taxon>fabids</taxon>
        <taxon>Malpighiales</taxon>
        <taxon>Salicaceae</taxon>
        <taxon>Saliceae</taxon>
        <taxon>Populus</taxon>
    </lineage>
</organism>
<dbReference type="EMBL" id="RCHU02000004">
    <property type="protein sequence ID" value="KAL3596844.1"/>
    <property type="molecule type" value="Genomic_DNA"/>
</dbReference>
<reference evidence="1 2" key="1">
    <citation type="journal article" date="2024" name="Plant Biotechnol. J.">
        <title>Genome and CRISPR/Cas9 system of a widespread forest tree (Populus alba) in the world.</title>
        <authorList>
            <person name="Liu Y.J."/>
            <person name="Jiang P.F."/>
            <person name="Han X.M."/>
            <person name="Li X.Y."/>
            <person name="Wang H.M."/>
            <person name="Wang Y.J."/>
            <person name="Wang X.X."/>
            <person name="Zeng Q.Y."/>
        </authorList>
    </citation>
    <scope>NUCLEOTIDE SEQUENCE [LARGE SCALE GENOMIC DNA]</scope>
    <source>
        <strain evidence="2">cv. PAL-ZL1</strain>
    </source>
</reference>
<proteinExistence type="predicted"/>
<dbReference type="Proteomes" id="UP000309997">
    <property type="component" value="Unassembled WGS sequence"/>
</dbReference>
<name>A0ACC4CH20_POPAL</name>
<accession>A0ACC4CH20</accession>
<gene>
    <name evidence="1" type="ORF">D5086_008481</name>
</gene>
<protein>
    <submittedName>
        <fullName evidence="1">Uncharacterized protein</fullName>
    </submittedName>
</protein>
<comment type="caution">
    <text evidence="1">The sequence shown here is derived from an EMBL/GenBank/DDBJ whole genome shotgun (WGS) entry which is preliminary data.</text>
</comment>